<sequence length="295" mass="33224">MTKFTEADFLSTTIMTRSRTRKLKFTVVSPNPHLNDASTSPICAGGADITTEPFPLFEEIFPPTEPAEFHCSTHCSDEFCKTLRERKTVPSCRCAEAPMLSPIRGPLLTPSKDKVSLDGTIFDDIQGLNKRTKQDHIVVLDRNHVLASLSRLEGMVAARAVKNEGYLAPLRVEYPASRNKAARVLRSRIEEFFESMHDYVKRVTSLTNEYSLTVGQLRTELNVYMATGFRKLLESECDHETLMQMWDDAIKQSGHPMKIMGAVTEGEFGIVARVWEEALDDVMAMLIWRSAKSDS</sequence>
<dbReference type="Proteomes" id="UP000813461">
    <property type="component" value="Unassembled WGS sequence"/>
</dbReference>
<accession>A0A8K0RH27</accession>
<protein>
    <submittedName>
        <fullName evidence="1">Uncharacterized protein</fullName>
    </submittedName>
</protein>
<gene>
    <name evidence="1" type="ORF">FB567DRAFT_517318</name>
</gene>
<evidence type="ECO:0000313" key="1">
    <source>
        <dbReference type="EMBL" id="KAH7092503.1"/>
    </source>
</evidence>
<proteinExistence type="predicted"/>
<name>A0A8K0RH27_9PLEO</name>
<organism evidence="1 2">
    <name type="scientific">Paraphoma chrysanthemicola</name>
    <dbReference type="NCBI Taxonomy" id="798071"/>
    <lineage>
        <taxon>Eukaryota</taxon>
        <taxon>Fungi</taxon>
        <taxon>Dikarya</taxon>
        <taxon>Ascomycota</taxon>
        <taxon>Pezizomycotina</taxon>
        <taxon>Dothideomycetes</taxon>
        <taxon>Pleosporomycetidae</taxon>
        <taxon>Pleosporales</taxon>
        <taxon>Pleosporineae</taxon>
        <taxon>Phaeosphaeriaceae</taxon>
        <taxon>Paraphoma</taxon>
    </lineage>
</organism>
<dbReference type="OrthoDB" id="3674688at2759"/>
<dbReference type="AlphaFoldDB" id="A0A8K0RH27"/>
<reference evidence="1" key="1">
    <citation type="journal article" date="2021" name="Nat. Commun.">
        <title>Genetic determinants of endophytism in the Arabidopsis root mycobiome.</title>
        <authorList>
            <person name="Mesny F."/>
            <person name="Miyauchi S."/>
            <person name="Thiergart T."/>
            <person name="Pickel B."/>
            <person name="Atanasova L."/>
            <person name="Karlsson M."/>
            <person name="Huettel B."/>
            <person name="Barry K.W."/>
            <person name="Haridas S."/>
            <person name="Chen C."/>
            <person name="Bauer D."/>
            <person name="Andreopoulos W."/>
            <person name="Pangilinan J."/>
            <person name="LaButti K."/>
            <person name="Riley R."/>
            <person name="Lipzen A."/>
            <person name="Clum A."/>
            <person name="Drula E."/>
            <person name="Henrissat B."/>
            <person name="Kohler A."/>
            <person name="Grigoriev I.V."/>
            <person name="Martin F.M."/>
            <person name="Hacquard S."/>
        </authorList>
    </citation>
    <scope>NUCLEOTIDE SEQUENCE</scope>
    <source>
        <strain evidence="1">MPI-SDFR-AT-0120</strain>
    </source>
</reference>
<comment type="caution">
    <text evidence="1">The sequence shown here is derived from an EMBL/GenBank/DDBJ whole genome shotgun (WGS) entry which is preliminary data.</text>
</comment>
<evidence type="ECO:0000313" key="2">
    <source>
        <dbReference type="Proteomes" id="UP000813461"/>
    </source>
</evidence>
<dbReference type="EMBL" id="JAGMVJ010000003">
    <property type="protein sequence ID" value="KAH7092503.1"/>
    <property type="molecule type" value="Genomic_DNA"/>
</dbReference>
<keyword evidence="2" id="KW-1185">Reference proteome</keyword>